<evidence type="ECO:0000256" key="9">
    <source>
        <dbReference type="ARBA" id="ARBA00022801"/>
    </source>
</evidence>
<dbReference type="SUPFAM" id="SSF52980">
    <property type="entry name" value="Restriction endonuclease-like"/>
    <property type="match status" value="1"/>
</dbReference>
<dbReference type="InterPro" id="IPR027421">
    <property type="entry name" value="DNA_pol_lamdba_lyase_dom_sf"/>
</dbReference>
<dbReference type="GeneID" id="88173219"/>
<keyword evidence="10 16" id="KW-0460">Magnesium</keyword>
<evidence type="ECO:0000256" key="10">
    <source>
        <dbReference type="ARBA" id="ARBA00022842"/>
    </source>
</evidence>
<evidence type="ECO:0000256" key="3">
    <source>
        <dbReference type="ARBA" id="ARBA00010015"/>
    </source>
</evidence>
<dbReference type="Gene3D" id="1.10.150.110">
    <property type="entry name" value="DNA polymerase beta, N-terminal domain-like"/>
    <property type="match status" value="1"/>
</dbReference>
<evidence type="ECO:0000256" key="8">
    <source>
        <dbReference type="ARBA" id="ARBA00022763"/>
    </source>
</evidence>
<evidence type="ECO:0000256" key="13">
    <source>
        <dbReference type="ARBA" id="ARBA00023242"/>
    </source>
</evidence>
<comment type="similarity">
    <text evidence="3 16">Belongs to the XPF family.</text>
</comment>
<protein>
    <recommendedName>
        <fullName evidence="4 16">Crossover junction endonuclease MUS81</fullName>
        <ecNumber evidence="16">3.1.22.-</ecNumber>
    </recommendedName>
</protein>
<organism evidence="18 19">
    <name type="scientific">Australozyma saopauloensis</name>
    <dbReference type="NCBI Taxonomy" id="291208"/>
    <lineage>
        <taxon>Eukaryota</taxon>
        <taxon>Fungi</taxon>
        <taxon>Dikarya</taxon>
        <taxon>Ascomycota</taxon>
        <taxon>Saccharomycotina</taxon>
        <taxon>Pichiomycetes</taxon>
        <taxon>Metschnikowiaceae</taxon>
        <taxon>Australozyma</taxon>
    </lineage>
</organism>
<dbReference type="InterPro" id="IPR010996">
    <property type="entry name" value="HHH_MUS81"/>
</dbReference>
<evidence type="ECO:0000256" key="7">
    <source>
        <dbReference type="ARBA" id="ARBA00022759"/>
    </source>
</evidence>
<keyword evidence="14" id="KW-0469">Meiosis</keyword>
<dbReference type="GO" id="GO:0048476">
    <property type="term" value="C:Holliday junction resolvase complex"/>
    <property type="evidence" value="ECO:0007669"/>
    <property type="project" value="UniProtKB-UniRule"/>
</dbReference>
<name>A0AAX4H8P9_9ASCO</name>
<keyword evidence="7 16" id="KW-0255">Endonuclease</keyword>
<dbReference type="GO" id="GO:0048257">
    <property type="term" value="F:3'-flap endonuclease activity"/>
    <property type="evidence" value="ECO:0007669"/>
    <property type="project" value="TreeGrafter"/>
</dbReference>
<dbReference type="FunFam" id="3.40.50.10130:FF:000005">
    <property type="entry name" value="crossover junction endonuclease MUS81 isoform X1"/>
    <property type="match status" value="1"/>
</dbReference>
<evidence type="ECO:0000256" key="11">
    <source>
        <dbReference type="ARBA" id="ARBA00023172"/>
    </source>
</evidence>
<dbReference type="PANTHER" id="PTHR13451:SF0">
    <property type="entry name" value="CROSSOVER JUNCTION ENDONUCLEASE MUS81"/>
    <property type="match status" value="1"/>
</dbReference>
<dbReference type="RefSeq" id="XP_062877242.1">
    <property type="nucleotide sequence ID" value="XM_063021172.1"/>
</dbReference>
<comment type="cofactor">
    <cofactor evidence="1 16">
        <name>Mg(2+)</name>
        <dbReference type="ChEBI" id="CHEBI:18420"/>
    </cofactor>
</comment>
<keyword evidence="6 16" id="KW-0479">Metal-binding</keyword>
<dbReference type="EC" id="3.1.22.-" evidence="16"/>
<reference evidence="18 19" key="1">
    <citation type="submission" date="2023-10" db="EMBL/GenBank/DDBJ databases">
        <title>Draft Genome Sequence of Candida saopaulonensis from a very Premature Infant with Sepsis.</title>
        <authorList>
            <person name="Ning Y."/>
            <person name="Dai R."/>
            <person name="Xiao M."/>
            <person name="Xu Y."/>
            <person name="Yan Q."/>
            <person name="Zhang L."/>
        </authorList>
    </citation>
    <scope>NUCLEOTIDE SEQUENCE [LARGE SCALE GENOMIC DNA]</scope>
    <source>
        <strain evidence="18 19">19XY460</strain>
    </source>
</reference>
<keyword evidence="13 16" id="KW-0539">Nucleus</keyword>
<dbReference type="GO" id="GO:0031573">
    <property type="term" value="P:mitotic intra-S DNA damage checkpoint signaling"/>
    <property type="evidence" value="ECO:0007669"/>
    <property type="project" value="TreeGrafter"/>
</dbReference>
<keyword evidence="9 16" id="KW-0378">Hydrolase</keyword>
<evidence type="ECO:0000313" key="18">
    <source>
        <dbReference type="EMBL" id="WPK24859.1"/>
    </source>
</evidence>
<evidence type="ECO:0000256" key="1">
    <source>
        <dbReference type="ARBA" id="ARBA00001946"/>
    </source>
</evidence>
<dbReference type="GO" id="GO:0005634">
    <property type="term" value="C:nucleus"/>
    <property type="evidence" value="ECO:0007669"/>
    <property type="project" value="UniProtKB-SubCell"/>
</dbReference>
<dbReference type="Pfam" id="PF21136">
    <property type="entry name" value="WHD_MUS81"/>
    <property type="match status" value="1"/>
</dbReference>
<dbReference type="InterPro" id="IPR036388">
    <property type="entry name" value="WH-like_DNA-bd_sf"/>
</dbReference>
<dbReference type="Pfam" id="PF02732">
    <property type="entry name" value="ERCC4"/>
    <property type="match status" value="1"/>
</dbReference>
<sequence>MSLDQSNLNLNELFVTWLSEEVEALASKRSRMFHAYKKAADRLSAYPEQITTPKQLKSVSFVGEKIFLILCSRLQKHCEQNSVDIPALFGNYVSLTRNEKRPLQLDEEKAKKTRRTNKWIPKRRSGGWAILVALCKNQHVSGLCKEDLIAAATPYCDGSFTSNPAARDFYSAWDSIKTLLNREYVYCRGRPKIYLITETGLQMAQGILLQEGLDFETNLPERPEISYDNGVRLTPESVTGNSLFVKETESTPLSELILSSPLSQRTQLTVTNSLKNSEIGSSVRKSLTIAHDADKKYFGGVKYDIWCPEDYEIILLMDNREVRSQTERDYFHTRIVANGVNCDTRSLSVGDVLWIARHKTTGLEVVLNYVCERKRLDDLAMSIRDGRFTEQKSRLKNSGLKNIYYLVEEGGLGDLQRIAGMKQAIETSISMVITNSKFHLNRFKRTDDTIEWLQCMTSILKTRYQGLRLIVLKPDCVNTRDDYISMLQRFRAKFEDRPSYECVHKFSLYQATMTKTTMMTVKEIFILMLLLIRGMSLEKAIVLQNHFKVPRNLIEYFLEFGAGKTEVEKGVLIFDLFKDEIGSKKFTKPLLIAVYDTWGRE</sequence>
<dbReference type="InterPro" id="IPR047416">
    <property type="entry name" value="XPF_nuclease_Mus81"/>
</dbReference>
<evidence type="ECO:0000259" key="17">
    <source>
        <dbReference type="SMART" id="SM00891"/>
    </source>
</evidence>
<dbReference type="Proteomes" id="UP001338582">
    <property type="component" value="Chromosome 2"/>
</dbReference>
<keyword evidence="5 16" id="KW-0540">Nuclease</keyword>
<dbReference type="Gene3D" id="3.40.50.10130">
    <property type="match status" value="1"/>
</dbReference>
<dbReference type="InterPro" id="IPR047417">
    <property type="entry name" value="WHD_MUS81"/>
</dbReference>
<evidence type="ECO:0000256" key="4">
    <source>
        <dbReference type="ARBA" id="ARBA00017114"/>
    </source>
</evidence>
<evidence type="ECO:0000256" key="16">
    <source>
        <dbReference type="RuleBase" id="RU369042"/>
    </source>
</evidence>
<comment type="subunit">
    <text evidence="16">Interacts with EME1.</text>
</comment>
<dbReference type="GO" id="GO:0008821">
    <property type="term" value="F:crossover junction DNA endonuclease activity"/>
    <property type="evidence" value="ECO:0007669"/>
    <property type="project" value="UniProtKB-UniRule"/>
</dbReference>
<dbReference type="EMBL" id="CP138895">
    <property type="protein sequence ID" value="WPK24859.1"/>
    <property type="molecule type" value="Genomic_DNA"/>
</dbReference>
<gene>
    <name evidence="18" type="ORF">PUMCH_002154</name>
</gene>
<dbReference type="AlphaFoldDB" id="A0AAX4H8P9"/>
<dbReference type="GO" id="GO:0006308">
    <property type="term" value="P:DNA catabolic process"/>
    <property type="evidence" value="ECO:0007669"/>
    <property type="project" value="UniProtKB-UniRule"/>
</dbReference>
<keyword evidence="12 16" id="KW-0234">DNA repair</keyword>
<keyword evidence="19" id="KW-1185">Reference proteome</keyword>
<dbReference type="CDD" id="cd21036">
    <property type="entry name" value="WH_MUS81"/>
    <property type="match status" value="1"/>
</dbReference>
<evidence type="ECO:0000256" key="5">
    <source>
        <dbReference type="ARBA" id="ARBA00022722"/>
    </source>
</evidence>
<dbReference type="CDD" id="cd20074">
    <property type="entry name" value="XPF_nuclease_Mus81"/>
    <property type="match status" value="1"/>
</dbReference>
<evidence type="ECO:0000256" key="12">
    <source>
        <dbReference type="ARBA" id="ARBA00023204"/>
    </source>
</evidence>
<dbReference type="GO" id="GO:0000712">
    <property type="term" value="P:resolution of meiotic recombination intermediates"/>
    <property type="evidence" value="ECO:0007669"/>
    <property type="project" value="UniProtKB-ARBA"/>
</dbReference>
<dbReference type="Gene3D" id="1.10.150.670">
    <property type="entry name" value="Crossover junction endonuclease EME1, DNA-binding domain"/>
    <property type="match status" value="1"/>
</dbReference>
<dbReference type="SMART" id="SM00891">
    <property type="entry name" value="ERCC4"/>
    <property type="match status" value="1"/>
</dbReference>
<dbReference type="Gene3D" id="1.10.10.10">
    <property type="entry name" value="Winged helix-like DNA-binding domain superfamily/Winged helix DNA-binding domain"/>
    <property type="match status" value="1"/>
</dbReference>
<proteinExistence type="inferred from homology"/>
<evidence type="ECO:0000256" key="2">
    <source>
        <dbReference type="ARBA" id="ARBA00004123"/>
    </source>
</evidence>
<dbReference type="GO" id="GO:0003677">
    <property type="term" value="F:DNA binding"/>
    <property type="evidence" value="ECO:0007669"/>
    <property type="project" value="UniProtKB-UniRule"/>
</dbReference>
<dbReference type="PANTHER" id="PTHR13451">
    <property type="entry name" value="CLASS II CROSSOVER JUNCTION ENDONUCLEASE MUS81"/>
    <property type="match status" value="1"/>
</dbReference>
<dbReference type="GO" id="GO:0046872">
    <property type="term" value="F:metal ion binding"/>
    <property type="evidence" value="ECO:0007669"/>
    <property type="project" value="UniProtKB-UniRule"/>
</dbReference>
<evidence type="ECO:0000256" key="14">
    <source>
        <dbReference type="ARBA" id="ARBA00023254"/>
    </source>
</evidence>
<dbReference type="GO" id="GO:0000727">
    <property type="term" value="P:double-strand break repair via break-induced replication"/>
    <property type="evidence" value="ECO:0007669"/>
    <property type="project" value="UniProtKB-UniRule"/>
</dbReference>
<feature type="domain" description="ERCC4" evidence="17">
    <location>
        <begin position="314"/>
        <end position="411"/>
    </location>
</feature>
<keyword evidence="8 16" id="KW-0227">DNA damage</keyword>
<accession>A0AAX4H8P9</accession>
<dbReference type="SUPFAM" id="SSF47802">
    <property type="entry name" value="DNA polymerase beta, N-terminal domain-like"/>
    <property type="match status" value="1"/>
</dbReference>
<dbReference type="KEGG" id="asau:88173219"/>
<evidence type="ECO:0000313" key="19">
    <source>
        <dbReference type="Proteomes" id="UP001338582"/>
    </source>
</evidence>
<keyword evidence="11 16" id="KW-0233">DNA recombination</keyword>
<comment type="subcellular location">
    <subcellularLocation>
        <location evidence="2 16">Nucleus</location>
    </subcellularLocation>
</comment>
<dbReference type="Pfam" id="PF14716">
    <property type="entry name" value="HHH_8"/>
    <property type="match status" value="1"/>
</dbReference>
<dbReference type="FunFam" id="1.10.10.10:FF:000307">
    <property type="entry name" value="Crossover junction endonuclease MUS81"/>
    <property type="match status" value="1"/>
</dbReference>
<dbReference type="InterPro" id="IPR006166">
    <property type="entry name" value="ERCC4_domain"/>
</dbReference>
<dbReference type="InterPro" id="IPR033309">
    <property type="entry name" value="Mus81"/>
</dbReference>
<dbReference type="InterPro" id="IPR042530">
    <property type="entry name" value="EME1/EME2_C"/>
</dbReference>
<evidence type="ECO:0000256" key="15">
    <source>
        <dbReference type="ARBA" id="ARBA00058015"/>
    </source>
</evidence>
<comment type="function">
    <text evidence="15 16">Interacts with EME1 to form a DNA structure-specific endonuclease with substrate preference for branched DNA structures with a 5'-end at the branch nick. Typical substrates include 3'-flap structures, D-loops, replication forks and nicked Holliday junctions. May be required in mitosis for the processing of stalled or collapsed replication fork intermediates. May be required in meiosis for the repair of meiosis-specific double strand breaks subsequent to single-end invasion (SEI).</text>
</comment>
<dbReference type="InterPro" id="IPR011335">
    <property type="entry name" value="Restrct_endonuc-II-like"/>
</dbReference>
<evidence type="ECO:0000256" key="6">
    <source>
        <dbReference type="ARBA" id="ARBA00022723"/>
    </source>
</evidence>